<dbReference type="Pfam" id="PF09365">
    <property type="entry name" value="DUF2461"/>
    <property type="match status" value="1"/>
</dbReference>
<dbReference type="PIRSF" id="PIRSF028451">
    <property type="entry name" value="UCP028451"/>
    <property type="match status" value="1"/>
</dbReference>
<dbReference type="PANTHER" id="PTHR36452:SF1">
    <property type="entry name" value="DUF2461 DOMAIN-CONTAINING PROTEIN"/>
    <property type="match status" value="1"/>
</dbReference>
<sequence>MTDFTGFTPETIDFLWELRMNNNKAWMEENRERYRTVLKEPFDALSAALTKKFLEKKNVPQMDFSISRINRDVRFSKDKSPYKARKWMVLKEPMTKAEQWKFRPAFYFEVMPEGYEYGMGFYEGRPAYMQAFRKKVDAAPDAFERLVKDTAKMKEFVLYGDSYKRPMGKGDYSPAVMDWYQRKSLGLTATREIDDLLFSPELVDFVVEGWEKLLPMYRFLREIHVEE</sequence>
<dbReference type="RefSeq" id="WP_072849022.1">
    <property type="nucleotide sequence ID" value="NZ_FRAH01000006.1"/>
</dbReference>
<accession>A0A1M6MER9</accession>
<name>A0A1M6MER9_9FIRM</name>
<dbReference type="InterPro" id="IPR015996">
    <property type="entry name" value="UCP028451"/>
</dbReference>
<evidence type="ECO:0000313" key="1">
    <source>
        <dbReference type="EMBL" id="SHJ81918.1"/>
    </source>
</evidence>
<evidence type="ECO:0000313" key="2">
    <source>
        <dbReference type="Proteomes" id="UP000183975"/>
    </source>
</evidence>
<keyword evidence="2" id="KW-1185">Reference proteome</keyword>
<dbReference type="NCBIfam" id="TIGR02453">
    <property type="entry name" value="TIGR02453 family protein"/>
    <property type="match status" value="1"/>
</dbReference>
<protein>
    <submittedName>
        <fullName evidence="1">TIGR02453 family protein</fullName>
    </submittedName>
</protein>
<dbReference type="EMBL" id="FRAH01000006">
    <property type="protein sequence ID" value="SHJ81918.1"/>
    <property type="molecule type" value="Genomic_DNA"/>
</dbReference>
<dbReference type="PANTHER" id="PTHR36452">
    <property type="entry name" value="CHROMOSOME 12, WHOLE GENOME SHOTGUN SEQUENCE"/>
    <property type="match status" value="1"/>
</dbReference>
<dbReference type="OrthoDB" id="9794241at2"/>
<dbReference type="AlphaFoldDB" id="A0A1M6MER9"/>
<dbReference type="Proteomes" id="UP000183975">
    <property type="component" value="Unassembled WGS sequence"/>
</dbReference>
<reference evidence="1 2" key="1">
    <citation type="submission" date="2016-11" db="EMBL/GenBank/DDBJ databases">
        <authorList>
            <person name="Jaros S."/>
            <person name="Januszkiewicz K."/>
            <person name="Wedrychowicz H."/>
        </authorList>
    </citation>
    <scope>NUCLEOTIDE SEQUENCE [LARGE SCALE GENOMIC DNA]</scope>
    <source>
        <strain evidence="1 2">DSM 14214</strain>
    </source>
</reference>
<dbReference type="InterPro" id="IPR012808">
    <property type="entry name" value="CHP02453"/>
</dbReference>
<organism evidence="1 2">
    <name type="scientific">Anaerotignum lactatifermentans DSM 14214</name>
    <dbReference type="NCBI Taxonomy" id="1121323"/>
    <lineage>
        <taxon>Bacteria</taxon>
        <taxon>Bacillati</taxon>
        <taxon>Bacillota</taxon>
        <taxon>Clostridia</taxon>
        <taxon>Lachnospirales</taxon>
        <taxon>Anaerotignaceae</taxon>
        <taxon>Anaerotignum</taxon>
    </lineage>
</organism>
<gene>
    <name evidence="1" type="ORF">SAMN02745138_00591</name>
</gene>
<proteinExistence type="predicted"/>